<reference evidence="1 2" key="1">
    <citation type="submission" date="2020-06" db="EMBL/GenBank/DDBJ databases">
        <authorList>
            <person name="Tamanaha E."/>
            <person name="Walsh S.E."/>
            <person name="Anton B.P."/>
            <person name="Fomenkov A."/>
            <person name="Xu S.-Y."/>
            <person name="Weigele P.R."/>
        </authorList>
    </citation>
    <scope>NUCLEOTIDE SEQUENCE [LARGE SCALE GENOMIC DNA]</scope>
</reference>
<dbReference type="GeneID" id="79586340"/>
<dbReference type="EMBL" id="MT664984">
    <property type="protein sequence ID" value="QNN97228.1"/>
    <property type="molecule type" value="Genomic_DNA"/>
</dbReference>
<evidence type="ECO:0000313" key="2">
    <source>
        <dbReference type="Proteomes" id="UP000516126"/>
    </source>
</evidence>
<accession>A0A7G9UT73</accession>
<organism evidence="1 2">
    <name type="scientific">Xanthomonas phage Xp12</name>
    <dbReference type="NCBI Taxonomy" id="2746072"/>
    <lineage>
        <taxon>Viruses</taxon>
        <taxon>Duplodnaviria</taxon>
        <taxon>Heunggongvirae</taxon>
        <taxon>Uroviricota</taxon>
        <taxon>Caudoviricetes</taxon>
        <taxon>Mesyanzhinovviridae</taxon>
        <taxon>Bradleyvirinae</taxon>
        <taxon>Bosavirus</taxon>
        <taxon>Bosavirus Xp12</taxon>
    </lineage>
</organism>
<dbReference type="KEGG" id="vg:79586340"/>
<keyword evidence="2" id="KW-1185">Reference proteome</keyword>
<protein>
    <submittedName>
        <fullName evidence="1">Uncharacterized protein</fullName>
    </submittedName>
</protein>
<dbReference type="RefSeq" id="YP_010738958.1">
    <property type="nucleotide sequence ID" value="NC_073033.1"/>
</dbReference>
<dbReference type="Proteomes" id="UP000516126">
    <property type="component" value="Segment"/>
</dbReference>
<name>A0A7G9UT73_9CAUD</name>
<evidence type="ECO:0000313" key="1">
    <source>
        <dbReference type="EMBL" id="QNN97228.1"/>
    </source>
</evidence>
<sequence length="64" mass="7370">MSKDWQANLALVDQRNEDQRWREEAARVLAPVPGQREALERARARLAAERKSLLQRGAELLGFK</sequence>
<proteinExistence type="predicted"/>